<proteinExistence type="predicted"/>
<keyword evidence="2" id="KW-1185">Reference proteome</keyword>
<comment type="caution">
    <text evidence="1">The sequence shown here is derived from an EMBL/GenBank/DDBJ whole genome shotgun (WGS) entry which is preliminary data.</text>
</comment>
<evidence type="ECO:0000313" key="2">
    <source>
        <dbReference type="Proteomes" id="UP000663879"/>
    </source>
</evidence>
<name>A0A814PFM4_9BILA</name>
<organism evidence="1 2">
    <name type="scientific">Brachionus calyciflorus</name>
    <dbReference type="NCBI Taxonomy" id="104777"/>
    <lineage>
        <taxon>Eukaryota</taxon>
        <taxon>Metazoa</taxon>
        <taxon>Spiralia</taxon>
        <taxon>Gnathifera</taxon>
        <taxon>Rotifera</taxon>
        <taxon>Eurotatoria</taxon>
        <taxon>Monogononta</taxon>
        <taxon>Pseudotrocha</taxon>
        <taxon>Ploima</taxon>
        <taxon>Brachionidae</taxon>
        <taxon>Brachionus</taxon>
    </lineage>
</organism>
<evidence type="ECO:0000313" key="1">
    <source>
        <dbReference type="EMBL" id="CAF1105171.1"/>
    </source>
</evidence>
<sequence>MNIFRIVRMFDPYQMTSFSNNLSELNVPKFIHDKIKDVWSVYVNIYKNLPERNDDFNLENWCKDIREICPKTQCTIYNFFYFNFDDYCFLDVYDDDENLNDIIPLDS</sequence>
<gene>
    <name evidence="1" type="ORF">OXX778_LOCUS21348</name>
</gene>
<dbReference type="AlphaFoldDB" id="A0A814PFM4"/>
<protein>
    <submittedName>
        <fullName evidence="1">Uncharacterized protein</fullName>
    </submittedName>
</protein>
<dbReference type="Proteomes" id="UP000663879">
    <property type="component" value="Unassembled WGS sequence"/>
</dbReference>
<reference evidence="1" key="1">
    <citation type="submission" date="2021-02" db="EMBL/GenBank/DDBJ databases">
        <authorList>
            <person name="Nowell W R."/>
        </authorList>
    </citation>
    <scope>NUCLEOTIDE SEQUENCE</scope>
    <source>
        <strain evidence="1">Ploen Becks lab</strain>
    </source>
</reference>
<accession>A0A814PFM4</accession>
<dbReference type="EMBL" id="CAJNOC010007796">
    <property type="protein sequence ID" value="CAF1105171.1"/>
    <property type="molecule type" value="Genomic_DNA"/>
</dbReference>